<evidence type="ECO:0000313" key="2">
    <source>
        <dbReference type="EMBL" id="PUT44469.1"/>
    </source>
</evidence>
<evidence type="ECO:0000256" key="1">
    <source>
        <dbReference type="SAM" id="MobiDB-lite"/>
    </source>
</evidence>
<reference evidence="3 5" key="2">
    <citation type="submission" date="2018-04" db="EMBL/GenBank/DDBJ databases">
        <title>Whole genome sequence comparison of clinical and drinking water Legionella pneumophila isolates.</title>
        <authorList>
            <person name="Garner E."/>
        </authorList>
    </citation>
    <scope>NUCLEOTIDE SEQUENCE [LARGE SCALE GENOMIC DNA]</scope>
    <source>
        <strain evidence="3 5">WH02</strain>
    </source>
</reference>
<evidence type="ECO:0000313" key="5">
    <source>
        <dbReference type="Proteomes" id="UP000306421"/>
    </source>
</evidence>
<dbReference type="Proteomes" id="UP000251035">
    <property type="component" value="Unassembled WGS sequence"/>
</dbReference>
<keyword evidence="4" id="KW-1185">Reference proteome</keyword>
<dbReference type="Proteomes" id="UP000306421">
    <property type="component" value="Unassembled WGS sequence"/>
</dbReference>
<proteinExistence type="predicted"/>
<gene>
    <name evidence="2" type="ORF">DB745_14025</name>
    <name evidence="3" type="ORF">DIZ81_13985</name>
</gene>
<comment type="caution">
    <text evidence="3">The sequence shown here is derived from an EMBL/GenBank/DDBJ whole genome shotgun (WGS) entry which is preliminary data.</text>
</comment>
<feature type="compositionally biased region" description="Basic and acidic residues" evidence="1">
    <location>
        <begin position="108"/>
        <end position="120"/>
    </location>
</feature>
<name>A0AB38N0E7_9GAMM</name>
<feature type="region of interest" description="Disordered" evidence="1">
    <location>
        <begin position="108"/>
        <end position="134"/>
    </location>
</feature>
<protein>
    <submittedName>
        <fullName evidence="3">Vir protein</fullName>
    </submittedName>
</protein>
<sequence>MDFLFVTTYELDALSEIPLMQRVVYLMGIRPYMDRKTFMVGIKRKISYQSLRETLYVAPIKGVKTGCPSHQQMKRVIKSLARQGIIEIRSTTKNLIVKCLLANPHEPIDTEKGAHTDKSPSNHLEQNQPIPPETLKSIETEKPAYLSEKSFKVKPSSNLNDLYQKFEQFWQYYPLPSYKAEAWKQFQQIDPDEKLFAKIMNGLQKQLEKVNRSGAYWPYPASWLGQKSWINNTKNS</sequence>
<evidence type="ECO:0000313" key="4">
    <source>
        <dbReference type="Proteomes" id="UP000251035"/>
    </source>
</evidence>
<reference evidence="2 4" key="1">
    <citation type="submission" date="2018-04" db="EMBL/GenBank/DDBJ databases">
        <title>Whole genome sequence comparison of clinical and drinking water Legionella pneumophila isolates associated with the Flint Water Crisis.</title>
        <authorList>
            <person name="Garner E."/>
            <person name="Brown C."/>
            <person name="Schwake O."/>
            <person name="Coil D."/>
            <person name="Jospin G."/>
            <person name="Eisen J."/>
            <person name="Edwards M."/>
            <person name="Pruden A."/>
        </authorList>
    </citation>
    <scope>NUCLEOTIDE SEQUENCE [LARGE SCALE GENOMIC DNA]</scope>
    <source>
        <strain evidence="2 4">Genessee03</strain>
    </source>
</reference>
<evidence type="ECO:0000313" key="3">
    <source>
        <dbReference type="EMBL" id="TID39716.1"/>
    </source>
</evidence>
<dbReference type="EMBL" id="QFGG01000022">
    <property type="protein sequence ID" value="TID39716.1"/>
    <property type="molecule type" value="Genomic_DNA"/>
</dbReference>
<organism evidence="3 5">
    <name type="scientific">Legionella taurinensis</name>
    <dbReference type="NCBI Taxonomy" id="70611"/>
    <lineage>
        <taxon>Bacteria</taxon>
        <taxon>Pseudomonadati</taxon>
        <taxon>Pseudomonadota</taxon>
        <taxon>Gammaproteobacteria</taxon>
        <taxon>Legionellales</taxon>
        <taxon>Legionellaceae</taxon>
        <taxon>Legionella</taxon>
    </lineage>
</organism>
<accession>A0AB38N0E7</accession>
<dbReference type="AlphaFoldDB" id="A0AB38N0E7"/>
<dbReference type="RefSeq" id="WP_108295149.1">
    <property type="nucleotide sequence ID" value="NZ_QCXK01000028.1"/>
</dbReference>
<dbReference type="EMBL" id="QCXM01000027">
    <property type="protein sequence ID" value="PUT44469.1"/>
    <property type="molecule type" value="Genomic_DNA"/>
</dbReference>